<gene>
    <name evidence="5" type="ORF">QE404_001039</name>
</gene>
<accession>A0ABU0TFQ4</accession>
<dbReference type="PANTHER" id="PTHR43280">
    <property type="entry name" value="ARAC-FAMILY TRANSCRIPTIONAL REGULATOR"/>
    <property type="match status" value="1"/>
</dbReference>
<dbReference type="PANTHER" id="PTHR43280:SF32">
    <property type="entry name" value="TRANSCRIPTIONAL REGULATORY PROTEIN"/>
    <property type="match status" value="1"/>
</dbReference>
<name>A0ABU0TFQ4_9FLAO</name>
<keyword evidence="3" id="KW-0804">Transcription</keyword>
<dbReference type="InterPro" id="IPR037923">
    <property type="entry name" value="HTH-like"/>
</dbReference>
<dbReference type="SMART" id="SM00342">
    <property type="entry name" value="HTH_ARAC"/>
    <property type="match status" value="1"/>
</dbReference>
<dbReference type="EMBL" id="JAUTAL010000001">
    <property type="protein sequence ID" value="MDQ1095892.1"/>
    <property type="molecule type" value="Genomic_DNA"/>
</dbReference>
<reference evidence="5 6" key="1">
    <citation type="submission" date="2023-07" db="EMBL/GenBank/DDBJ databases">
        <title>Functional and genomic diversity of the sorghum phyllosphere microbiome.</title>
        <authorList>
            <person name="Shade A."/>
        </authorList>
    </citation>
    <scope>NUCLEOTIDE SEQUENCE [LARGE SCALE GENOMIC DNA]</scope>
    <source>
        <strain evidence="5 6">SORGH_AS_1064</strain>
    </source>
</reference>
<dbReference type="SUPFAM" id="SSF46689">
    <property type="entry name" value="Homeodomain-like"/>
    <property type="match status" value="1"/>
</dbReference>
<keyword evidence="6" id="KW-1185">Reference proteome</keyword>
<dbReference type="Gene3D" id="1.10.10.60">
    <property type="entry name" value="Homeodomain-like"/>
    <property type="match status" value="1"/>
</dbReference>
<keyword evidence="1" id="KW-0805">Transcription regulation</keyword>
<sequence length="302" mass="35826">MIHKDIVFHNLHDLFKMFDKNDDHQKTNNDFFIIRETYGLDENDYQYPFRTDNTAIMLITDGEADFQINFELIKLKKDDILIVTPNSIFYPVKTNSLLKATGIVFNDSFVQQNVQLHMHYINEIIFFSERNTPVLRSGANERAAFRFLIDKIRIADEQENYYSKDIISHYFNALLLELMVMYRFNDKRMIDMKTWRKKDLINQFLVLLSEHSKKERAVEFYAEKLSVSPSYLTRIIKEASGESTRTIITNSVIMEARDLLLYSNLSITQIAEELNFSDQSFFGKFFKKKMKMSPKMFRARNK</sequence>
<proteinExistence type="predicted"/>
<keyword evidence="2" id="KW-0238">DNA-binding</keyword>
<dbReference type="SUPFAM" id="SSF51215">
    <property type="entry name" value="Regulatory protein AraC"/>
    <property type="match status" value="1"/>
</dbReference>
<organism evidence="5 6">
    <name type="scientific">Chryseobacterium camelliae</name>
    <dbReference type="NCBI Taxonomy" id="1265445"/>
    <lineage>
        <taxon>Bacteria</taxon>
        <taxon>Pseudomonadati</taxon>
        <taxon>Bacteroidota</taxon>
        <taxon>Flavobacteriia</taxon>
        <taxon>Flavobacteriales</taxon>
        <taxon>Weeksellaceae</taxon>
        <taxon>Chryseobacterium group</taxon>
        <taxon>Chryseobacterium</taxon>
    </lineage>
</organism>
<evidence type="ECO:0000313" key="6">
    <source>
        <dbReference type="Proteomes" id="UP001225072"/>
    </source>
</evidence>
<evidence type="ECO:0000259" key="4">
    <source>
        <dbReference type="PROSITE" id="PS01124"/>
    </source>
</evidence>
<protein>
    <submittedName>
        <fullName evidence="5">AraC family transcriptional activator of pobA</fullName>
    </submittedName>
</protein>
<evidence type="ECO:0000256" key="3">
    <source>
        <dbReference type="ARBA" id="ARBA00023163"/>
    </source>
</evidence>
<evidence type="ECO:0000256" key="1">
    <source>
        <dbReference type="ARBA" id="ARBA00023015"/>
    </source>
</evidence>
<dbReference type="InterPro" id="IPR018060">
    <property type="entry name" value="HTH_AraC"/>
</dbReference>
<dbReference type="Proteomes" id="UP001225072">
    <property type="component" value="Unassembled WGS sequence"/>
</dbReference>
<evidence type="ECO:0000313" key="5">
    <source>
        <dbReference type="EMBL" id="MDQ1095892.1"/>
    </source>
</evidence>
<dbReference type="Pfam" id="PF12833">
    <property type="entry name" value="HTH_18"/>
    <property type="match status" value="1"/>
</dbReference>
<dbReference type="RefSeq" id="WP_307447344.1">
    <property type="nucleotide sequence ID" value="NZ_JAUTAL010000001.1"/>
</dbReference>
<dbReference type="InterPro" id="IPR009057">
    <property type="entry name" value="Homeodomain-like_sf"/>
</dbReference>
<dbReference type="PROSITE" id="PS01124">
    <property type="entry name" value="HTH_ARAC_FAMILY_2"/>
    <property type="match status" value="1"/>
</dbReference>
<comment type="caution">
    <text evidence="5">The sequence shown here is derived from an EMBL/GenBank/DDBJ whole genome shotgun (WGS) entry which is preliminary data.</text>
</comment>
<evidence type="ECO:0000256" key="2">
    <source>
        <dbReference type="ARBA" id="ARBA00023125"/>
    </source>
</evidence>
<feature type="domain" description="HTH araC/xylS-type" evidence="4">
    <location>
        <begin position="202"/>
        <end position="300"/>
    </location>
</feature>